<name>A0A2C6KKS5_9APIC</name>
<evidence type="ECO:0000313" key="1">
    <source>
        <dbReference type="EMBL" id="PHJ18157.1"/>
    </source>
</evidence>
<proteinExistence type="predicted"/>
<dbReference type="VEuPathDB" id="ToxoDB:CSUI_008013"/>
<protein>
    <submittedName>
        <fullName evidence="1">Uncharacterized protein</fullName>
    </submittedName>
</protein>
<feature type="non-terminal residue" evidence="1">
    <location>
        <position position="130"/>
    </location>
</feature>
<dbReference type="GeneID" id="94431364"/>
<dbReference type="AlphaFoldDB" id="A0A2C6KKS5"/>
<evidence type="ECO:0000313" key="2">
    <source>
        <dbReference type="Proteomes" id="UP000221165"/>
    </source>
</evidence>
<dbReference type="Proteomes" id="UP000221165">
    <property type="component" value="Unassembled WGS sequence"/>
</dbReference>
<dbReference type="RefSeq" id="XP_067919866.1">
    <property type="nucleotide sequence ID" value="XM_068068153.1"/>
</dbReference>
<organism evidence="1 2">
    <name type="scientific">Cystoisospora suis</name>
    <dbReference type="NCBI Taxonomy" id="483139"/>
    <lineage>
        <taxon>Eukaryota</taxon>
        <taxon>Sar</taxon>
        <taxon>Alveolata</taxon>
        <taxon>Apicomplexa</taxon>
        <taxon>Conoidasida</taxon>
        <taxon>Coccidia</taxon>
        <taxon>Eucoccidiorida</taxon>
        <taxon>Eimeriorina</taxon>
        <taxon>Sarcocystidae</taxon>
        <taxon>Cystoisospora</taxon>
    </lineage>
</organism>
<reference evidence="1 2" key="1">
    <citation type="journal article" date="2017" name="Int. J. Parasitol.">
        <title>The genome of the protozoan parasite Cystoisospora suis and a reverse vaccinology approach to identify vaccine candidates.</title>
        <authorList>
            <person name="Palmieri N."/>
            <person name="Shrestha A."/>
            <person name="Ruttkowski B."/>
            <person name="Beck T."/>
            <person name="Vogl C."/>
            <person name="Tomley F."/>
            <person name="Blake D.P."/>
            <person name="Joachim A."/>
        </authorList>
    </citation>
    <scope>NUCLEOTIDE SEQUENCE [LARGE SCALE GENOMIC DNA]</scope>
    <source>
        <strain evidence="1 2">Wien I</strain>
    </source>
</reference>
<dbReference type="EMBL" id="MIGC01004367">
    <property type="protein sequence ID" value="PHJ18157.1"/>
    <property type="molecule type" value="Genomic_DNA"/>
</dbReference>
<sequence length="130" mass="14708">MQHCLGIPHVFSCVLSSGLLRRPCPCSRAVHDGEEILVTVLWMRKPRSLQQAHVWLLPTHAAFSFPFQVDIPLGVRSWCKFPSLSALPGCLCPREETVAVLWRAQRRGKKEQRVHLCKTVLVPAPRKCTC</sequence>
<accession>A0A2C6KKS5</accession>
<gene>
    <name evidence="1" type="ORF">CSUI_008013</name>
</gene>
<comment type="caution">
    <text evidence="1">The sequence shown here is derived from an EMBL/GenBank/DDBJ whole genome shotgun (WGS) entry which is preliminary data.</text>
</comment>
<keyword evidence="2" id="KW-1185">Reference proteome</keyword>